<feature type="region of interest" description="Disordered" evidence="1">
    <location>
        <begin position="327"/>
        <end position="360"/>
    </location>
</feature>
<dbReference type="PRINTS" id="PR00111">
    <property type="entry name" value="ABHYDROLASE"/>
</dbReference>
<dbReference type="InterPro" id="IPR000073">
    <property type="entry name" value="AB_hydrolase_1"/>
</dbReference>
<proteinExistence type="predicted"/>
<evidence type="ECO:0000256" key="1">
    <source>
        <dbReference type="SAM" id="MobiDB-lite"/>
    </source>
</evidence>
<name>A0ABT4VQX6_9HYPH</name>
<dbReference type="InterPro" id="IPR000639">
    <property type="entry name" value="Epox_hydrolase-like"/>
</dbReference>
<dbReference type="Proteomes" id="UP001148313">
    <property type="component" value="Unassembled WGS sequence"/>
</dbReference>
<keyword evidence="2" id="KW-0812">Transmembrane</keyword>
<reference evidence="4" key="1">
    <citation type="submission" date="2022-11" db="EMBL/GenBank/DDBJ databases">
        <title>Hoeflea poritis sp. nov., isolated from scleractinian coral Porites lutea.</title>
        <authorList>
            <person name="Zhang G."/>
            <person name="Wei Q."/>
            <person name="Cai L."/>
        </authorList>
    </citation>
    <scope>NUCLEOTIDE SEQUENCE</scope>
    <source>
        <strain evidence="4">E7-10</strain>
    </source>
</reference>
<feature type="domain" description="AB hydrolase-1" evidence="3">
    <location>
        <begin position="59"/>
        <end position="174"/>
    </location>
</feature>
<dbReference type="SUPFAM" id="SSF53474">
    <property type="entry name" value="alpha/beta-Hydrolases"/>
    <property type="match status" value="1"/>
</dbReference>
<dbReference type="PANTHER" id="PTHR43194">
    <property type="entry name" value="HYDROLASE ALPHA/BETA FOLD FAMILY"/>
    <property type="match status" value="1"/>
</dbReference>
<evidence type="ECO:0000313" key="5">
    <source>
        <dbReference type="Proteomes" id="UP001148313"/>
    </source>
</evidence>
<evidence type="ECO:0000259" key="3">
    <source>
        <dbReference type="Pfam" id="PF00561"/>
    </source>
</evidence>
<dbReference type="PANTHER" id="PTHR43194:SF2">
    <property type="entry name" value="PEROXISOMAL MEMBRANE PROTEIN LPX1"/>
    <property type="match status" value="1"/>
</dbReference>
<dbReference type="RefSeq" id="WP_271090918.1">
    <property type="nucleotide sequence ID" value="NZ_JAPJZH010000011.1"/>
</dbReference>
<dbReference type="Gene3D" id="3.40.50.1820">
    <property type="entry name" value="alpha/beta hydrolase"/>
    <property type="match status" value="1"/>
</dbReference>
<dbReference type="Pfam" id="PF00561">
    <property type="entry name" value="Abhydrolase_1"/>
    <property type="match status" value="1"/>
</dbReference>
<keyword evidence="2" id="KW-0472">Membrane</keyword>
<organism evidence="4 5">
    <name type="scientific">Hoeflea poritis</name>
    <dbReference type="NCBI Taxonomy" id="2993659"/>
    <lineage>
        <taxon>Bacteria</taxon>
        <taxon>Pseudomonadati</taxon>
        <taxon>Pseudomonadota</taxon>
        <taxon>Alphaproteobacteria</taxon>
        <taxon>Hyphomicrobiales</taxon>
        <taxon>Rhizobiaceae</taxon>
        <taxon>Hoeflea</taxon>
    </lineage>
</organism>
<evidence type="ECO:0000256" key="2">
    <source>
        <dbReference type="SAM" id="Phobius"/>
    </source>
</evidence>
<keyword evidence="4" id="KW-0378">Hydrolase</keyword>
<dbReference type="GO" id="GO:0016787">
    <property type="term" value="F:hydrolase activity"/>
    <property type="evidence" value="ECO:0007669"/>
    <property type="project" value="UniProtKB-KW"/>
</dbReference>
<dbReference type="PRINTS" id="PR00412">
    <property type="entry name" value="EPOXHYDRLASE"/>
</dbReference>
<gene>
    <name evidence="4" type="ORF">OOZ53_17235</name>
</gene>
<evidence type="ECO:0000313" key="4">
    <source>
        <dbReference type="EMBL" id="MDA4847107.1"/>
    </source>
</evidence>
<sequence>MTVTILIALGTAVAGLILYALLQSRRIERLYPPIGEFVDVGGYRLHAMHIPAEDGADLPPIVFLHGASGNLRDQVSAFRDRLEGRAEMLFVDRPGHGWSERGGPENAFPDGQARAVAELMNRKGIAQALIVGHSFGGVIAANMALERPHKVSGLLFLATASHPWPGGIDWHYHAATAPVVGRLATWLLAMPAGLLRIDMAARNVFSPNRYPPDYLARSGTALILRPWTFRYNAYDVANLYDHVVKVSPRYREIETPTIIVTGDNDYVVSPDIHSAALSEAIDGSELVRIKGVGHKPDYIATDLCVAAMEKLSGVDKDLEAMARALEETLASNRETSNPPPAGRRRPLATDQMPVMPSDPI</sequence>
<dbReference type="InterPro" id="IPR029058">
    <property type="entry name" value="AB_hydrolase_fold"/>
</dbReference>
<comment type="caution">
    <text evidence="4">The sequence shown here is derived from an EMBL/GenBank/DDBJ whole genome shotgun (WGS) entry which is preliminary data.</text>
</comment>
<keyword evidence="2" id="KW-1133">Transmembrane helix</keyword>
<dbReference type="EMBL" id="JAPJZH010000011">
    <property type="protein sequence ID" value="MDA4847107.1"/>
    <property type="molecule type" value="Genomic_DNA"/>
</dbReference>
<feature type="transmembrane region" description="Helical" evidence="2">
    <location>
        <begin position="6"/>
        <end position="22"/>
    </location>
</feature>
<dbReference type="InterPro" id="IPR050228">
    <property type="entry name" value="Carboxylesterase_BioH"/>
</dbReference>
<accession>A0ABT4VQX6</accession>
<protein>
    <submittedName>
        <fullName evidence="4">Alpha/beta hydrolase</fullName>
    </submittedName>
</protein>
<keyword evidence="5" id="KW-1185">Reference proteome</keyword>